<dbReference type="PANTHER" id="PTHR33164">
    <property type="entry name" value="TRANSCRIPTIONAL REGULATOR, MARR FAMILY"/>
    <property type="match status" value="1"/>
</dbReference>
<evidence type="ECO:0000259" key="4">
    <source>
        <dbReference type="PROSITE" id="PS50995"/>
    </source>
</evidence>
<dbReference type="EMBL" id="FOFT01000027">
    <property type="protein sequence ID" value="SES51217.1"/>
    <property type="molecule type" value="Genomic_DNA"/>
</dbReference>
<dbReference type="Proteomes" id="UP000199028">
    <property type="component" value="Unassembled WGS sequence"/>
</dbReference>
<dbReference type="PROSITE" id="PS01117">
    <property type="entry name" value="HTH_MARR_1"/>
    <property type="match status" value="1"/>
</dbReference>
<proteinExistence type="predicted"/>
<evidence type="ECO:0000313" key="6">
    <source>
        <dbReference type="Proteomes" id="UP000199028"/>
    </source>
</evidence>
<dbReference type="Gene3D" id="1.10.10.10">
    <property type="entry name" value="Winged helix-like DNA-binding domain superfamily/Winged helix DNA-binding domain"/>
    <property type="match status" value="1"/>
</dbReference>
<dbReference type="SMART" id="SM00347">
    <property type="entry name" value="HTH_MARR"/>
    <property type="match status" value="1"/>
</dbReference>
<gene>
    <name evidence="5" type="ORF">SAMN05216195_12733</name>
</gene>
<evidence type="ECO:0000313" key="5">
    <source>
        <dbReference type="EMBL" id="SES51217.1"/>
    </source>
</evidence>
<dbReference type="AlphaFoldDB" id="A0A1H9XZN8"/>
<dbReference type="GO" id="GO:0006950">
    <property type="term" value="P:response to stress"/>
    <property type="evidence" value="ECO:0007669"/>
    <property type="project" value="TreeGrafter"/>
</dbReference>
<dbReference type="InterPro" id="IPR036388">
    <property type="entry name" value="WH-like_DNA-bd_sf"/>
</dbReference>
<dbReference type="SUPFAM" id="SSF46785">
    <property type="entry name" value="Winged helix' DNA-binding domain"/>
    <property type="match status" value="1"/>
</dbReference>
<protein>
    <submittedName>
        <fullName evidence="5">DNA-binding transcriptional regulator, MarR family</fullName>
    </submittedName>
</protein>
<name>A0A1H9XZN8_9PSEU</name>
<keyword evidence="2 5" id="KW-0238">DNA-binding</keyword>
<dbReference type="PANTHER" id="PTHR33164:SF99">
    <property type="entry name" value="MARR FAMILY REGULATORY PROTEIN"/>
    <property type="match status" value="1"/>
</dbReference>
<evidence type="ECO:0000256" key="1">
    <source>
        <dbReference type="ARBA" id="ARBA00023015"/>
    </source>
</evidence>
<dbReference type="PROSITE" id="PS50995">
    <property type="entry name" value="HTH_MARR_2"/>
    <property type="match status" value="1"/>
</dbReference>
<reference evidence="6" key="1">
    <citation type="submission" date="2016-10" db="EMBL/GenBank/DDBJ databases">
        <authorList>
            <person name="Varghese N."/>
            <person name="Submissions S."/>
        </authorList>
    </citation>
    <scope>NUCLEOTIDE SEQUENCE [LARGE SCALE GENOMIC DNA]</scope>
    <source>
        <strain evidence="6">CGMCC 4.578</strain>
    </source>
</reference>
<dbReference type="InterPro" id="IPR000835">
    <property type="entry name" value="HTH_MarR-typ"/>
</dbReference>
<dbReference type="RefSeq" id="WP_090074507.1">
    <property type="nucleotide sequence ID" value="NZ_FOFT01000027.1"/>
</dbReference>
<keyword evidence="1" id="KW-0805">Transcription regulation</keyword>
<sequence>MDEQGAVAAIRAIHEVFMLTEAGATGPLAELGLTPATAQALWALEPDEEPPSMKTVANRLHCNAPNLSFVADQLATRGLVQRVPDPRDRRSRALVLTEKGRQVRAQVMRTTVESSPLSALDPGDVATLLSVLDKIVPASGRVQDS</sequence>
<dbReference type="OrthoDB" id="3216907at2"/>
<evidence type="ECO:0000256" key="3">
    <source>
        <dbReference type="ARBA" id="ARBA00023163"/>
    </source>
</evidence>
<dbReference type="InterPro" id="IPR036390">
    <property type="entry name" value="WH_DNA-bd_sf"/>
</dbReference>
<dbReference type="GO" id="GO:0003677">
    <property type="term" value="F:DNA binding"/>
    <property type="evidence" value="ECO:0007669"/>
    <property type="project" value="UniProtKB-KW"/>
</dbReference>
<keyword evidence="6" id="KW-1185">Reference proteome</keyword>
<organism evidence="5 6">
    <name type="scientific">Lentzea flaviverrucosa</name>
    <dbReference type="NCBI Taxonomy" id="200379"/>
    <lineage>
        <taxon>Bacteria</taxon>
        <taxon>Bacillati</taxon>
        <taxon>Actinomycetota</taxon>
        <taxon>Actinomycetes</taxon>
        <taxon>Pseudonocardiales</taxon>
        <taxon>Pseudonocardiaceae</taxon>
        <taxon>Lentzea</taxon>
    </lineage>
</organism>
<dbReference type="InterPro" id="IPR023187">
    <property type="entry name" value="Tscrpt_reg_MarR-type_CS"/>
</dbReference>
<dbReference type="Pfam" id="PF12802">
    <property type="entry name" value="MarR_2"/>
    <property type="match status" value="1"/>
</dbReference>
<dbReference type="InterPro" id="IPR039422">
    <property type="entry name" value="MarR/SlyA-like"/>
</dbReference>
<feature type="domain" description="HTH marR-type" evidence="4">
    <location>
        <begin position="1"/>
        <end position="137"/>
    </location>
</feature>
<accession>A0A1H9XZN8</accession>
<keyword evidence="3" id="KW-0804">Transcription</keyword>
<evidence type="ECO:0000256" key="2">
    <source>
        <dbReference type="ARBA" id="ARBA00023125"/>
    </source>
</evidence>
<dbReference type="GO" id="GO:0003700">
    <property type="term" value="F:DNA-binding transcription factor activity"/>
    <property type="evidence" value="ECO:0007669"/>
    <property type="project" value="InterPro"/>
</dbReference>